<reference evidence="3" key="1">
    <citation type="submission" date="2023-03" db="EMBL/GenBank/DDBJ databases">
        <title>Massive genome expansion in bonnet fungi (Mycena s.s.) driven by repeated elements and novel gene families across ecological guilds.</title>
        <authorList>
            <consortium name="Lawrence Berkeley National Laboratory"/>
            <person name="Harder C.B."/>
            <person name="Miyauchi S."/>
            <person name="Viragh M."/>
            <person name="Kuo A."/>
            <person name="Thoen E."/>
            <person name="Andreopoulos B."/>
            <person name="Lu D."/>
            <person name="Skrede I."/>
            <person name="Drula E."/>
            <person name="Henrissat B."/>
            <person name="Morin E."/>
            <person name="Kohler A."/>
            <person name="Barry K."/>
            <person name="LaButti K."/>
            <person name="Morin E."/>
            <person name="Salamov A."/>
            <person name="Lipzen A."/>
            <person name="Mereny Z."/>
            <person name="Hegedus B."/>
            <person name="Baldrian P."/>
            <person name="Stursova M."/>
            <person name="Weitz H."/>
            <person name="Taylor A."/>
            <person name="Grigoriev I.V."/>
            <person name="Nagy L.G."/>
            <person name="Martin F."/>
            <person name="Kauserud H."/>
        </authorList>
    </citation>
    <scope>NUCLEOTIDE SEQUENCE</scope>
    <source>
        <strain evidence="3">CBHHK067</strain>
    </source>
</reference>
<feature type="region of interest" description="Disordered" evidence="1">
    <location>
        <begin position="1"/>
        <end position="24"/>
    </location>
</feature>
<evidence type="ECO:0000256" key="1">
    <source>
        <dbReference type="SAM" id="MobiDB-lite"/>
    </source>
</evidence>
<feature type="compositionally biased region" description="Basic and acidic residues" evidence="1">
    <location>
        <begin position="8"/>
        <end position="17"/>
    </location>
</feature>
<dbReference type="Pfam" id="PF24016">
    <property type="entry name" value="DUF7330"/>
    <property type="match status" value="1"/>
</dbReference>
<proteinExistence type="predicted"/>
<dbReference type="EMBL" id="JARKIE010000194">
    <property type="protein sequence ID" value="KAJ7668309.1"/>
    <property type="molecule type" value="Genomic_DNA"/>
</dbReference>
<accession>A0AAD7CXP4</accession>
<feature type="domain" description="DUF7330" evidence="2">
    <location>
        <begin position="68"/>
        <end position="243"/>
    </location>
</feature>
<protein>
    <recommendedName>
        <fullName evidence="2">DUF7330 domain-containing protein</fullName>
    </recommendedName>
</protein>
<name>A0AAD7CXP4_MYCRO</name>
<keyword evidence="4" id="KW-1185">Reference proteome</keyword>
<evidence type="ECO:0000259" key="2">
    <source>
        <dbReference type="Pfam" id="PF24016"/>
    </source>
</evidence>
<dbReference type="InterPro" id="IPR055754">
    <property type="entry name" value="DUF7330"/>
</dbReference>
<sequence length="267" mass="29022">MGTFNPPELEKAHKDEAPPYEIGEKGGYIGARPLTIASSSSAATVPPGPVPRRPIALPSGSFGSFSNLHLQTRFQDISGTYYIAAKNPASEIISRRKRRKHKIKHTPDAVFRTNRGNLSLDLATTGYANEAPRANVVVSTNSGRVSLNLISGAESKPRFDLEVKTRSGDIILFVSSGFSGAIQLHTKTGNLDFLPGIASRIKIMKCTDTEYLVLVGDHGPPLGSDHGPTDFCRLRSNKGSIIVGEREKDTYVKAPTVWQRLTGFLRH</sequence>
<dbReference type="AlphaFoldDB" id="A0AAD7CXP4"/>
<gene>
    <name evidence="3" type="ORF">B0H17DRAFT_1087679</name>
</gene>
<dbReference type="Proteomes" id="UP001221757">
    <property type="component" value="Unassembled WGS sequence"/>
</dbReference>
<organism evidence="3 4">
    <name type="scientific">Mycena rosella</name>
    <name type="common">Pink bonnet</name>
    <name type="synonym">Agaricus rosellus</name>
    <dbReference type="NCBI Taxonomy" id="1033263"/>
    <lineage>
        <taxon>Eukaryota</taxon>
        <taxon>Fungi</taxon>
        <taxon>Dikarya</taxon>
        <taxon>Basidiomycota</taxon>
        <taxon>Agaricomycotina</taxon>
        <taxon>Agaricomycetes</taxon>
        <taxon>Agaricomycetidae</taxon>
        <taxon>Agaricales</taxon>
        <taxon>Marasmiineae</taxon>
        <taxon>Mycenaceae</taxon>
        <taxon>Mycena</taxon>
    </lineage>
</organism>
<evidence type="ECO:0000313" key="4">
    <source>
        <dbReference type="Proteomes" id="UP001221757"/>
    </source>
</evidence>
<comment type="caution">
    <text evidence="3">The sequence shown here is derived from an EMBL/GenBank/DDBJ whole genome shotgun (WGS) entry which is preliminary data.</text>
</comment>
<evidence type="ECO:0000313" key="3">
    <source>
        <dbReference type="EMBL" id="KAJ7668309.1"/>
    </source>
</evidence>